<dbReference type="InterPro" id="IPR004888">
    <property type="entry name" value="Glycoside_hydrolase_63"/>
</dbReference>
<proteinExistence type="predicted"/>
<gene>
    <name evidence="3" type="ORF">UH38_24195</name>
</gene>
<name>A0A0D8ZKK7_9CYAN</name>
<sequence>MTAEEKRLQENRTRQAYWRRWGPYLSERQWGTVREDYSPYGTAWDYFPHEHARSRAYRWGEDGIAGISDNHQRLCFAIALWNGEDPILKERLFGLSGPEGNHGEDVKECYFYLDNTPSHAYMKYLYKYPQAAFPYSQLVAENQHRGYADPEYELLDTGVFEGNRYFDVFVEYAKNSPEDIYIQITIINRSSEEKTLHLLPTLWFRNTWSWEEGQEKPFLQVMQPDVLACAIEANHPTLGSRWLYLQDSCKLLFTENETNQQKLFGVNNNSAYVKDGINDYIVDGNQEAVNPQQVGTKAACHYSLSIGGGQEKVVRLRLSDMGKLTQPFADFDSILQTRKQEADEFYQRITPTSTSADVQNVQRQAFAGMLWTKQFYHYVVEDWLKGDPKQPPPQRKYARNADWTHLFNDDILSMPDKWEFPWFAAWDLAFHTIPLATIDPDFAKRQLDRLTREWYMHPNGQIPAYEWHFSDVNPPVEAWATWRVYQIEKQMYDRADTDFLERVFQKLLLNFTWWVNRKDMDGNNVFQGGFLGLDNIGIFDRSAKLPTGGYIEQSDGTSWMAMYCLSMLAIALELAKDNPPYEDIASKFFEHFLHIADATNHIGNTQLNLWDEADSFYYDVLHFPHGDRLHLKVRSMVGLIPLFAVETLEAEIVDAFPGFKKRFEWFVNNRPHLTRNIACMENGTGECRLLALVNPQKLRKILHKMLDETEFLSSYGIRSVSKFHEANPYTFTVDGYQHRVQYEPAESTTGMFGGNSNWRGPIWFPVNYLIIESLQKFHRYLGDDFKVECPTGSGQQMTLAEVATELSQRLMQLFLQNLQGQRPIHGKVQQFQHDPHWRELILFYEHFHGDNGSGLGANHQTGWTGLIAQLIHDSEKFYK</sequence>
<dbReference type="STRING" id="1618023.UH38_24195"/>
<dbReference type="RefSeq" id="WP_045057279.1">
    <property type="nucleotide sequence ID" value="NZ_CAWMDP010000013.1"/>
</dbReference>
<accession>A0A0D8ZKK7</accession>
<feature type="domain" description="Mannosylglycerate hydrolase MGH1-like glycoside hydrolase" evidence="2">
    <location>
        <begin position="421"/>
        <end position="524"/>
    </location>
</feature>
<dbReference type="PATRIC" id="fig|1618023.3.peg.1016"/>
<evidence type="ECO:0000313" key="3">
    <source>
        <dbReference type="EMBL" id="KJH69373.1"/>
    </source>
</evidence>
<reference evidence="3 4" key="1">
    <citation type="submission" date="2015-02" db="EMBL/GenBank/DDBJ databases">
        <title>Draft genome of a novel marine cyanobacterium (Chroococcales) isolated from South Atlantic Ocean.</title>
        <authorList>
            <person name="Rigonato J."/>
            <person name="Alvarenga D.O."/>
            <person name="Branco L.H."/>
            <person name="Varani A.M."/>
            <person name="Brandini F.P."/>
            <person name="Fiore M.F."/>
        </authorList>
    </citation>
    <scope>NUCLEOTIDE SEQUENCE [LARGE SCALE GENOMIC DNA]</scope>
    <source>
        <strain evidence="3 4">CENA595</strain>
    </source>
</reference>
<dbReference type="Pfam" id="PF22422">
    <property type="entry name" value="MGH1-like_GH"/>
    <property type="match status" value="1"/>
</dbReference>
<protein>
    <submittedName>
        <fullName evidence="3">Glucosidase</fullName>
    </submittedName>
</protein>
<dbReference type="PANTHER" id="PTHR10412">
    <property type="entry name" value="MANNOSYL-OLIGOSACCHARIDE GLUCOSIDASE"/>
    <property type="match status" value="1"/>
</dbReference>
<dbReference type="InterPro" id="IPR008928">
    <property type="entry name" value="6-hairpin_glycosidase_sf"/>
</dbReference>
<dbReference type="InterPro" id="IPR054491">
    <property type="entry name" value="MGH1-like_GH"/>
</dbReference>
<dbReference type="InterPro" id="IPR012341">
    <property type="entry name" value="6hp_glycosidase-like_sf"/>
</dbReference>
<dbReference type="Proteomes" id="UP000032452">
    <property type="component" value="Unassembled WGS sequence"/>
</dbReference>
<dbReference type="GO" id="GO:0009311">
    <property type="term" value="P:oligosaccharide metabolic process"/>
    <property type="evidence" value="ECO:0007669"/>
    <property type="project" value="InterPro"/>
</dbReference>
<dbReference type="Gene3D" id="1.50.10.10">
    <property type="match status" value="1"/>
</dbReference>
<evidence type="ECO:0000313" key="4">
    <source>
        <dbReference type="Proteomes" id="UP000032452"/>
    </source>
</evidence>
<dbReference type="InterPro" id="IPR031335">
    <property type="entry name" value="Glyco_hydro_63_C"/>
</dbReference>
<feature type="domain" description="Glycosyl hydrolase family 63 C-terminal" evidence="1">
    <location>
        <begin position="694"/>
        <end position="870"/>
    </location>
</feature>
<evidence type="ECO:0000259" key="1">
    <source>
        <dbReference type="Pfam" id="PF03200"/>
    </source>
</evidence>
<dbReference type="SUPFAM" id="SSF48208">
    <property type="entry name" value="Six-hairpin glycosidases"/>
    <property type="match status" value="1"/>
</dbReference>
<dbReference type="PANTHER" id="PTHR10412:SF10">
    <property type="entry name" value="GLYCOSYL HYDROLASE FAMILY 63 C-TERMINAL DOMAIN-CONTAINING PROTEIN"/>
    <property type="match status" value="1"/>
</dbReference>
<dbReference type="Pfam" id="PF03200">
    <property type="entry name" value="Glyco_hydro_63"/>
    <property type="match status" value="1"/>
</dbReference>
<dbReference type="GO" id="GO:0004573">
    <property type="term" value="F:Glc3Man9GlcNAc2 oligosaccharide glucosidase activity"/>
    <property type="evidence" value="ECO:0007669"/>
    <property type="project" value="InterPro"/>
</dbReference>
<evidence type="ECO:0000259" key="2">
    <source>
        <dbReference type="Pfam" id="PF22422"/>
    </source>
</evidence>
<dbReference type="AlphaFoldDB" id="A0A0D8ZKK7"/>
<dbReference type="OrthoDB" id="9798687at2"/>
<comment type="caution">
    <text evidence="3">The sequence shown here is derived from an EMBL/GenBank/DDBJ whole genome shotgun (WGS) entry which is preliminary data.</text>
</comment>
<keyword evidence="4" id="KW-1185">Reference proteome</keyword>
<dbReference type="EMBL" id="JYON01000048">
    <property type="protein sequence ID" value="KJH69373.1"/>
    <property type="molecule type" value="Genomic_DNA"/>
</dbReference>
<organism evidence="3 4">
    <name type="scientific">Aliterella atlantica CENA595</name>
    <dbReference type="NCBI Taxonomy" id="1618023"/>
    <lineage>
        <taxon>Bacteria</taxon>
        <taxon>Bacillati</taxon>
        <taxon>Cyanobacteriota</taxon>
        <taxon>Cyanophyceae</taxon>
        <taxon>Chroococcidiopsidales</taxon>
        <taxon>Aliterellaceae</taxon>
        <taxon>Aliterella</taxon>
    </lineage>
</organism>